<feature type="domain" description="Nudix hydrolase" evidence="22">
    <location>
        <begin position="1"/>
        <end position="131"/>
    </location>
</feature>
<dbReference type="EC" id="3.6.1.56" evidence="11"/>
<dbReference type="GO" id="GO:0046872">
    <property type="term" value="F:metal ion binding"/>
    <property type="evidence" value="ECO:0007669"/>
    <property type="project" value="UniProtKB-KW"/>
</dbReference>
<dbReference type="InterPro" id="IPR000086">
    <property type="entry name" value="NUDIX_hydrolase_dom"/>
</dbReference>
<dbReference type="GO" id="GO:0042262">
    <property type="term" value="P:DNA protection"/>
    <property type="evidence" value="ECO:0007669"/>
    <property type="project" value="InterPro"/>
</dbReference>
<keyword evidence="4" id="KW-0479">Metal-binding</keyword>
<dbReference type="PANTHER" id="PTHR43758">
    <property type="entry name" value="7,8-DIHYDRO-8-OXOGUANINE TRIPHOSPHATASE"/>
    <property type="match status" value="1"/>
</dbReference>
<dbReference type="AlphaFoldDB" id="A0A2H0TBE8"/>
<comment type="catalytic activity">
    <reaction evidence="19">
        <text>O(6)-methyl-dGTP + H2O = O(6)-methyl-dGMP + diphosphate + H(+)</text>
        <dbReference type="Rhea" id="RHEA:67600"/>
        <dbReference type="ChEBI" id="CHEBI:15377"/>
        <dbReference type="ChEBI" id="CHEBI:15378"/>
        <dbReference type="ChEBI" id="CHEBI:33019"/>
        <dbReference type="ChEBI" id="CHEBI:169974"/>
        <dbReference type="ChEBI" id="CHEBI:169975"/>
    </reaction>
    <physiologicalReaction direction="left-to-right" evidence="19">
        <dbReference type="Rhea" id="RHEA:67601"/>
    </physiologicalReaction>
</comment>
<dbReference type="GO" id="GO:0008413">
    <property type="term" value="F:8-oxo-7,8-dihydroguanosine triphosphate pyrophosphatase activity"/>
    <property type="evidence" value="ECO:0007669"/>
    <property type="project" value="InterPro"/>
</dbReference>
<evidence type="ECO:0000313" key="23">
    <source>
        <dbReference type="EMBL" id="PIR68336.1"/>
    </source>
</evidence>
<dbReference type="GO" id="GO:0008828">
    <property type="term" value="F:dATP diphosphatase activity"/>
    <property type="evidence" value="ECO:0007669"/>
    <property type="project" value="UniProtKB-EC"/>
</dbReference>
<evidence type="ECO:0000256" key="20">
    <source>
        <dbReference type="ARBA" id="ARBA00049032"/>
    </source>
</evidence>
<sequence length="155" mass="17927">MSRTVTTLCIIHQHPKILLGMKKRGFGAGRWNGFGGKITEGESIEESLVREIKEEAGIELSNFEKVGLLEFEFAKNGEIVEVHLFKTSNFNGEPEESEEMKPQWFHIDEIPFSEMWPDDLHWMPLFLRGEKFKGRFLFGEGDVILEQKLEVVEKI</sequence>
<evidence type="ECO:0000256" key="21">
    <source>
        <dbReference type="ARBA" id="ARBA00053094"/>
    </source>
</evidence>
<dbReference type="SUPFAM" id="SSF55811">
    <property type="entry name" value="Nudix"/>
    <property type="match status" value="1"/>
</dbReference>
<evidence type="ECO:0000256" key="6">
    <source>
        <dbReference type="ARBA" id="ARBA00022842"/>
    </source>
</evidence>
<comment type="caution">
    <text evidence="23">The sequence shown here is derived from an EMBL/GenBank/DDBJ whole genome shotgun (WGS) entry which is preliminary data.</text>
</comment>
<evidence type="ECO:0000256" key="17">
    <source>
        <dbReference type="ARBA" id="ARBA00032071"/>
    </source>
</evidence>
<accession>A0A2H0TBE8</accession>
<evidence type="ECO:0000256" key="3">
    <source>
        <dbReference type="ARBA" id="ARBA00011245"/>
    </source>
</evidence>
<comment type="subunit">
    <text evidence="3">Monomer.</text>
</comment>
<organism evidence="23 24">
    <name type="scientific">Candidatus Nomurabacteria bacterium CG10_big_fil_rev_8_21_14_0_10_35_16</name>
    <dbReference type="NCBI Taxonomy" id="1974731"/>
    <lineage>
        <taxon>Bacteria</taxon>
        <taxon>Candidatus Nomuraibacteriota</taxon>
    </lineage>
</organism>
<evidence type="ECO:0000256" key="7">
    <source>
        <dbReference type="ARBA" id="ARBA00024448"/>
    </source>
</evidence>
<evidence type="ECO:0000256" key="13">
    <source>
        <dbReference type="ARBA" id="ARBA00029673"/>
    </source>
</evidence>
<evidence type="ECO:0000256" key="11">
    <source>
        <dbReference type="ARBA" id="ARBA00026103"/>
    </source>
</evidence>
<dbReference type="PANTHER" id="PTHR43758:SF2">
    <property type="entry name" value="OXIDIZED PURINE NUCLEOSIDE TRIPHOSPHATE HYDROLASE"/>
    <property type="match status" value="1"/>
</dbReference>
<dbReference type="InterPro" id="IPR003563">
    <property type="entry name" value="8ODP"/>
</dbReference>
<comment type="catalytic activity">
    <reaction evidence="18">
        <text>N(6)-methyl-ATP + H2O = N(6)-methyl-AMP + diphosphate + H(+)</text>
        <dbReference type="Rhea" id="RHEA:67608"/>
        <dbReference type="ChEBI" id="CHEBI:15377"/>
        <dbReference type="ChEBI" id="CHEBI:15378"/>
        <dbReference type="ChEBI" id="CHEBI:33019"/>
        <dbReference type="ChEBI" id="CHEBI:144842"/>
        <dbReference type="ChEBI" id="CHEBI:172873"/>
    </reaction>
    <physiologicalReaction direction="left-to-right" evidence="18">
        <dbReference type="Rhea" id="RHEA:67609"/>
    </physiologicalReaction>
</comment>
<dbReference type="Gene3D" id="3.90.79.10">
    <property type="entry name" value="Nucleoside Triphosphate Pyrophosphohydrolase"/>
    <property type="match status" value="1"/>
</dbReference>
<evidence type="ECO:0000256" key="9">
    <source>
        <dbReference type="ARBA" id="ARBA00024486"/>
    </source>
</evidence>
<evidence type="ECO:0000256" key="1">
    <source>
        <dbReference type="ARBA" id="ARBA00001946"/>
    </source>
</evidence>
<evidence type="ECO:0000256" key="5">
    <source>
        <dbReference type="ARBA" id="ARBA00022801"/>
    </source>
</evidence>
<dbReference type="PRINTS" id="PR01403">
    <property type="entry name" value="8OXTPHPHTASE"/>
</dbReference>
<comment type="catalytic activity">
    <reaction evidence="20">
        <text>N(6)-methyl-dATP + H2O = N(6)-methyl-dAMP + diphosphate + H(+)</text>
        <dbReference type="Rhea" id="RHEA:67604"/>
        <dbReference type="ChEBI" id="CHEBI:15377"/>
        <dbReference type="ChEBI" id="CHEBI:15378"/>
        <dbReference type="ChEBI" id="CHEBI:33019"/>
        <dbReference type="ChEBI" id="CHEBI:169976"/>
        <dbReference type="ChEBI" id="CHEBI:172872"/>
    </reaction>
    <physiologicalReaction direction="left-to-right" evidence="20">
        <dbReference type="Rhea" id="RHEA:67605"/>
    </physiologicalReaction>
</comment>
<keyword evidence="6" id="KW-0460">Magnesium</keyword>
<name>A0A2H0TBE8_9BACT</name>
<evidence type="ECO:0000256" key="15">
    <source>
        <dbReference type="ARBA" id="ARBA00030682"/>
    </source>
</evidence>
<dbReference type="CDD" id="cd03427">
    <property type="entry name" value="NUDIX_MTH1_Nudt1"/>
    <property type="match status" value="1"/>
</dbReference>
<dbReference type="PROSITE" id="PS51462">
    <property type="entry name" value="NUDIX"/>
    <property type="match status" value="1"/>
</dbReference>
<evidence type="ECO:0000256" key="14">
    <source>
        <dbReference type="ARBA" id="ARBA00030634"/>
    </source>
</evidence>
<reference evidence="24" key="1">
    <citation type="submission" date="2017-09" db="EMBL/GenBank/DDBJ databases">
        <title>Depth-based differentiation of microbial function through sediment-hosted aquifers and enrichment of novel symbionts in the deep terrestrial subsurface.</title>
        <authorList>
            <person name="Probst A.J."/>
            <person name="Ladd B."/>
            <person name="Jarett J.K."/>
            <person name="Geller-Mcgrath D.E."/>
            <person name="Sieber C.M.K."/>
            <person name="Emerson J.B."/>
            <person name="Anantharaman K."/>
            <person name="Thomas B.C."/>
            <person name="Malmstrom R."/>
            <person name="Stieglmeier M."/>
            <person name="Klingl A."/>
            <person name="Woyke T."/>
            <person name="Ryan C.M."/>
            <person name="Banfield J.F."/>
        </authorList>
    </citation>
    <scope>NUCLEOTIDE SEQUENCE [LARGE SCALE GENOMIC DNA]</scope>
</reference>
<protein>
    <recommendedName>
        <fullName evidence="12">Oxidized purine nucleoside triphosphate hydrolase</fullName>
        <ecNumber evidence="11">3.6.1.56</ecNumber>
    </recommendedName>
    <alternativeName>
        <fullName evidence="16">2-hydroxy-dATP diphosphatase</fullName>
    </alternativeName>
    <alternativeName>
        <fullName evidence="15">7,8-dihydro-8-oxoguanine triphosphatase</fullName>
    </alternativeName>
    <alternativeName>
        <fullName evidence="14">8-oxo-dGTPase</fullName>
    </alternativeName>
    <alternativeName>
        <fullName evidence="17">Methylated purine nucleoside triphosphate hydrolase</fullName>
    </alternativeName>
    <alternativeName>
        <fullName evidence="13">Nucleoside diphosphate-linked moiety X motif 1</fullName>
    </alternativeName>
</protein>
<dbReference type="GO" id="GO:0005737">
    <property type="term" value="C:cytoplasm"/>
    <property type="evidence" value="ECO:0007669"/>
    <property type="project" value="TreeGrafter"/>
</dbReference>
<dbReference type="Pfam" id="PF00293">
    <property type="entry name" value="NUDIX"/>
    <property type="match status" value="1"/>
</dbReference>
<evidence type="ECO:0000313" key="24">
    <source>
        <dbReference type="Proteomes" id="UP000230094"/>
    </source>
</evidence>
<evidence type="ECO:0000259" key="22">
    <source>
        <dbReference type="PROSITE" id="PS51462"/>
    </source>
</evidence>
<evidence type="ECO:0000256" key="12">
    <source>
        <dbReference type="ARBA" id="ARBA00026218"/>
    </source>
</evidence>
<evidence type="ECO:0000256" key="10">
    <source>
        <dbReference type="ARBA" id="ARBA00024596"/>
    </source>
</evidence>
<evidence type="ECO:0000256" key="19">
    <source>
        <dbReference type="ARBA" id="ARBA00048894"/>
    </source>
</evidence>
<comment type="catalytic activity">
    <reaction evidence="9">
        <text>8-oxo-dGTP + H2O = 8-oxo-dGMP + diphosphate + H(+)</text>
        <dbReference type="Rhea" id="RHEA:31575"/>
        <dbReference type="ChEBI" id="CHEBI:15377"/>
        <dbReference type="ChEBI" id="CHEBI:15378"/>
        <dbReference type="ChEBI" id="CHEBI:33019"/>
        <dbReference type="ChEBI" id="CHEBI:63224"/>
        <dbReference type="ChEBI" id="CHEBI:77896"/>
    </reaction>
    <physiologicalReaction direction="left-to-right" evidence="9">
        <dbReference type="Rhea" id="RHEA:31576"/>
    </physiologicalReaction>
</comment>
<comment type="function">
    <text evidence="21">Oxidized purine nucleoside triphosphate hydrolase which is a prominent sanitizer of the oxidized nucleotide pool. Catalyzes the hydrolysis of 2-oxo-dATP (2-hydroxy-dATP) into 2-oxo-dAMP. Also has a significant hydrolase activity toward 2-oxo-ATP, 8-oxo-dGTP and 8-oxo-dATP. Through the hydrolysis of oxidized purine nucleoside triphosphates, prevents their incorporation into DNA and the subsequent transversions A:T to C:G and G:C to T:A. Also catalyzes the hydrolysis of methylated purine nucleoside triphosphate preventing their integration into DNA. Through this antimutagenic activity protects cells from oxidative stress.</text>
</comment>
<comment type="catalytic activity">
    <reaction evidence="7">
        <text>8-oxo-dATP + H2O = 8-oxo-dAMP + diphosphate + H(+)</text>
        <dbReference type="Rhea" id="RHEA:65396"/>
        <dbReference type="ChEBI" id="CHEBI:15377"/>
        <dbReference type="ChEBI" id="CHEBI:15378"/>
        <dbReference type="ChEBI" id="CHEBI:33019"/>
        <dbReference type="ChEBI" id="CHEBI:71361"/>
        <dbReference type="ChEBI" id="CHEBI:172871"/>
    </reaction>
    <physiologicalReaction direction="left-to-right" evidence="7">
        <dbReference type="Rhea" id="RHEA:65397"/>
    </physiologicalReaction>
</comment>
<evidence type="ECO:0000256" key="16">
    <source>
        <dbReference type="ARBA" id="ARBA00031927"/>
    </source>
</evidence>
<proteinExistence type="inferred from homology"/>
<gene>
    <name evidence="23" type="ORF">COU49_01585</name>
</gene>
<comment type="cofactor">
    <cofactor evidence="1">
        <name>Mg(2+)</name>
        <dbReference type="ChEBI" id="CHEBI:18420"/>
    </cofactor>
</comment>
<comment type="catalytic activity">
    <reaction evidence="8">
        <text>2-oxo-dATP + H2O = 2-oxo-dAMP + diphosphate + H(+)</text>
        <dbReference type="Rhea" id="RHEA:31583"/>
        <dbReference type="ChEBI" id="CHEBI:15377"/>
        <dbReference type="ChEBI" id="CHEBI:15378"/>
        <dbReference type="ChEBI" id="CHEBI:33019"/>
        <dbReference type="ChEBI" id="CHEBI:63212"/>
        <dbReference type="ChEBI" id="CHEBI:77897"/>
        <dbReference type="EC" id="3.6.1.56"/>
    </reaction>
    <physiologicalReaction direction="left-to-right" evidence="8">
        <dbReference type="Rhea" id="RHEA:31584"/>
    </physiologicalReaction>
</comment>
<evidence type="ECO:0000256" key="18">
    <source>
        <dbReference type="ARBA" id="ARBA00048002"/>
    </source>
</evidence>
<evidence type="ECO:0000256" key="4">
    <source>
        <dbReference type="ARBA" id="ARBA00022723"/>
    </source>
</evidence>
<comment type="similarity">
    <text evidence="2">Belongs to the Nudix hydrolase family.</text>
</comment>
<evidence type="ECO:0000256" key="8">
    <source>
        <dbReference type="ARBA" id="ARBA00024459"/>
    </source>
</evidence>
<dbReference type="InterPro" id="IPR015797">
    <property type="entry name" value="NUDIX_hydrolase-like_dom_sf"/>
</dbReference>
<evidence type="ECO:0000256" key="2">
    <source>
        <dbReference type="ARBA" id="ARBA00005582"/>
    </source>
</evidence>
<comment type="catalytic activity">
    <reaction evidence="10">
        <text>2-oxo-ATP + H2O = 2-oxo-AMP + diphosphate + H(+)</text>
        <dbReference type="Rhea" id="RHEA:67392"/>
        <dbReference type="ChEBI" id="CHEBI:15377"/>
        <dbReference type="ChEBI" id="CHEBI:15378"/>
        <dbReference type="ChEBI" id="CHEBI:33019"/>
        <dbReference type="ChEBI" id="CHEBI:71395"/>
        <dbReference type="ChEBI" id="CHEBI:172878"/>
    </reaction>
    <physiologicalReaction direction="left-to-right" evidence="10">
        <dbReference type="Rhea" id="RHEA:67393"/>
    </physiologicalReaction>
</comment>
<keyword evidence="5" id="KW-0378">Hydrolase</keyword>
<dbReference type="Proteomes" id="UP000230094">
    <property type="component" value="Unassembled WGS sequence"/>
</dbReference>
<dbReference type="EMBL" id="PFCQ01000008">
    <property type="protein sequence ID" value="PIR68336.1"/>
    <property type="molecule type" value="Genomic_DNA"/>
</dbReference>